<evidence type="ECO:0000313" key="2">
    <source>
        <dbReference type="Proteomes" id="UP001149954"/>
    </source>
</evidence>
<organism evidence="1 2">
    <name type="scientific">Penicillium fimorum</name>
    <dbReference type="NCBI Taxonomy" id="1882269"/>
    <lineage>
        <taxon>Eukaryota</taxon>
        <taxon>Fungi</taxon>
        <taxon>Dikarya</taxon>
        <taxon>Ascomycota</taxon>
        <taxon>Pezizomycotina</taxon>
        <taxon>Eurotiomycetes</taxon>
        <taxon>Eurotiomycetidae</taxon>
        <taxon>Eurotiales</taxon>
        <taxon>Aspergillaceae</taxon>
        <taxon>Penicillium</taxon>
    </lineage>
</organism>
<dbReference type="Proteomes" id="UP001149954">
    <property type="component" value="Unassembled WGS sequence"/>
</dbReference>
<reference evidence="1" key="1">
    <citation type="submission" date="2022-12" db="EMBL/GenBank/DDBJ databases">
        <authorList>
            <person name="Petersen C."/>
        </authorList>
    </citation>
    <scope>NUCLEOTIDE SEQUENCE</scope>
    <source>
        <strain evidence="1">IBT 29495</strain>
    </source>
</reference>
<name>A0A9W9Y4V5_9EURO</name>
<reference evidence="1" key="2">
    <citation type="journal article" date="2023" name="IMA Fungus">
        <title>Comparative genomic study of the Penicillium genus elucidates a diverse pangenome and 15 lateral gene transfer events.</title>
        <authorList>
            <person name="Petersen C."/>
            <person name="Sorensen T."/>
            <person name="Nielsen M.R."/>
            <person name="Sondergaard T.E."/>
            <person name="Sorensen J.L."/>
            <person name="Fitzpatrick D.A."/>
            <person name="Frisvad J.C."/>
            <person name="Nielsen K.L."/>
        </authorList>
    </citation>
    <scope>NUCLEOTIDE SEQUENCE</scope>
    <source>
        <strain evidence="1">IBT 29495</strain>
    </source>
</reference>
<evidence type="ECO:0000313" key="1">
    <source>
        <dbReference type="EMBL" id="KAJ5520280.1"/>
    </source>
</evidence>
<keyword evidence="2" id="KW-1185">Reference proteome</keyword>
<proteinExistence type="predicted"/>
<accession>A0A9W9Y4V5</accession>
<dbReference type="OrthoDB" id="4363545at2759"/>
<gene>
    <name evidence="1" type="ORF">N7463_000733</name>
</gene>
<comment type="caution">
    <text evidence="1">The sequence shown here is derived from an EMBL/GenBank/DDBJ whole genome shotgun (WGS) entry which is preliminary data.</text>
</comment>
<sequence length="249" mass="27828">MGWSTEGAEDVEGAENADSESIIATEIVAKEHYKLFFKLKTSENTDKLEDKSKQYMSVQISEMSLEDVEQCLRLQFDRHDMEMKDVQSFPLPPPRARWVVDSIVLNAYATATSNIRNAQPLNVQCERGYTFGPVTLKQKRVILSGRPDSSVWYGESVAWCLIVLIVEAKGGAKGSNPIPQLLGYMGCIHRGRKDEQKRNCGIYGMAYIGSRSLCLVWMLRRAAAISPAHPKETYSGVGSEEMDVDLIAK</sequence>
<dbReference type="AlphaFoldDB" id="A0A9W9Y4V5"/>
<dbReference type="EMBL" id="JAPWDS010000001">
    <property type="protein sequence ID" value="KAJ5520280.1"/>
    <property type="molecule type" value="Genomic_DNA"/>
</dbReference>
<protein>
    <submittedName>
        <fullName evidence="1">Uncharacterized protein</fullName>
    </submittedName>
</protein>